<gene>
    <name evidence="2" type="ORF">ACFSUL_03685</name>
</gene>
<organism evidence="2 3">
    <name type="scientific">Bacillus seohaeanensis</name>
    <dbReference type="NCBI Taxonomy" id="284580"/>
    <lineage>
        <taxon>Bacteria</taxon>
        <taxon>Bacillati</taxon>
        <taxon>Bacillota</taxon>
        <taxon>Bacilli</taxon>
        <taxon>Bacillales</taxon>
        <taxon>Bacillaceae</taxon>
        <taxon>Bacillus</taxon>
    </lineage>
</organism>
<sequence>MKVNKVILSIILFSLLTAFGHNQTSIFNKEQAITIVEKAFKTQVSLSEKPRSMQQIEKLLDGYFTEEFKKSFMKENVVGMDDGYVTLGSDFAPYYIPFFHYNETTNASYANGKWYVWEKRLGSESGPYSTPTGVEAVILVKQNGTWKVSDITYELPENVSSP</sequence>
<dbReference type="Pfam" id="PF13158">
    <property type="entry name" value="DUF3993"/>
    <property type="match status" value="1"/>
</dbReference>
<feature type="chain" id="PRO_5046952219" evidence="1">
    <location>
        <begin position="21"/>
        <end position="162"/>
    </location>
</feature>
<protein>
    <submittedName>
        <fullName evidence="2">DUF3993 domain-containing protein</fullName>
    </submittedName>
</protein>
<comment type="caution">
    <text evidence="2">The sequence shown here is derived from an EMBL/GenBank/DDBJ whole genome shotgun (WGS) entry which is preliminary data.</text>
</comment>
<proteinExistence type="predicted"/>
<feature type="signal peptide" evidence="1">
    <location>
        <begin position="1"/>
        <end position="20"/>
    </location>
</feature>
<dbReference type="EMBL" id="JBHUMF010000008">
    <property type="protein sequence ID" value="MFD2679849.1"/>
    <property type="molecule type" value="Genomic_DNA"/>
</dbReference>
<name>A0ABW5RNU9_9BACI</name>
<keyword evidence="3" id="KW-1185">Reference proteome</keyword>
<dbReference type="RefSeq" id="WP_377932809.1">
    <property type="nucleotide sequence ID" value="NZ_JBHUMF010000008.1"/>
</dbReference>
<evidence type="ECO:0000313" key="3">
    <source>
        <dbReference type="Proteomes" id="UP001597506"/>
    </source>
</evidence>
<keyword evidence="1" id="KW-0732">Signal</keyword>
<accession>A0ABW5RNU9</accession>
<reference evidence="3" key="1">
    <citation type="journal article" date="2019" name="Int. J. Syst. Evol. Microbiol.">
        <title>The Global Catalogue of Microorganisms (GCM) 10K type strain sequencing project: providing services to taxonomists for standard genome sequencing and annotation.</title>
        <authorList>
            <consortium name="The Broad Institute Genomics Platform"/>
            <consortium name="The Broad Institute Genome Sequencing Center for Infectious Disease"/>
            <person name="Wu L."/>
            <person name="Ma J."/>
        </authorList>
    </citation>
    <scope>NUCLEOTIDE SEQUENCE [LARGE SCALE GENOMIC DNA]</scope>
    <source>
        <strain evidence="3">KCTC 3913</strain>
    </source>
</reference>
<evidence type="ECO:0000256" key="1">
    <source>
        <dbReference type="SAM" id="SignalP"/>
    </source>
</evidence>
<dbReference type="Proteomes" id="UP001597506">
    <property type="component" value="Unassembled WGS sequence"/>
</dbReference>
<evidence type="ECO:0000313" key="2">
    <source>
        <dbReference type="EMBL" id="MFD2679849.1"/>
    </source>
</evidence>
<dbReference type="InterPro" id="IPR025056">
    <property type="entry name" value="DUF3993"/>
</dbReference>